<dbReference type="InterPro" id="IPR002938">
    <property type="entry name" value="FAD-bd"/>
</dbReference>
<dbReference type="PRINTS" id="PR00420">
    <property type="entry name" value="RNGMNOXGNASE"/>
</dbReference>
<keyword evidence="4 7" id="KW-0560">Oxidoreductase</keyword>
<dbReference type="GO" id="GO:0018658">
    <property type="term" value="F:salicylate 1-monooxygenase activity"/>
    <property type="evidence" value="ECO:0007669"/>
    <property type="project" value="UniProtKB-EC"/>
</dbReference>
<keyword evidence="3" id="KW-0274">FAD</keyword>
<dbReference type="PANTHER" id="PTHR13789">
    <property type="entry name" value="MONOOXYGENASE"/>
    <property type="match status" value="1"/>
</dbReference>
<evidence type="ECO:0000259" key="6">
    <source>
        <dbReference type="Pfam" id="PF01494"/>
    </source>
</evidence>
<feature type="domain" description="FAD-binding" evidence="6">
    <location>
        <begin position="5"/>
        <end position="348"/>
    </location>
</feature>
<dbReference type="SUPFAM" id="SSF51905">
    <property type="entry name" value="FAD/NAD(P)-binding domain"/>
    <property type="match status" value="1"/>
</dbReference>
<dbReference type="Pfam" id="PF01494">
    <property type="entry name" value="FAD_binding_3"/>
    <property type="match status" value="1"/>
</dbReference>
<dbReference type="PANTHER" id="PTHR13789:SF318">
    <property type="entry name" value="GERANYLGERANYL DIPHOSPHATE REDUCTASE"/>
    <property type="match status" value="1"/>
</dbReference>
<evidence type="ECO:0000256" key="1">
    <source>
        <dbReference type="ARBA" id="ARBA00001974"/>
    </source>
</evidence>
<keyword evidence="2" id="KW-0285">Flavoprotein</keyword>
<dbReference type="EMBL" id="CADCUC010000267">
    <property type="protein sequence ID" value="CAA9328676.1"/>
    <property type="molecule type" value="Genomic_DNA"/>
</dbReference>
<evidence type="ECO:0000256" key="3">
    <source>
        <dbReference type="ARBA" id="ARBA00022827"/>
    </source>
</evidence>
<dbReference type="InterPro" id="IPR050493">
    <property type="entry name" value="FAD-dep_Monooxygenase_BioMet"/>
</dbReference>
<keyword evidence="5" id="KW-0503">Monooxygenase</keyword>
<name>A0A6J4LCD6_9HYPH</name>
<dbReference type="AlphaFoldDB" id="A0A6J4LCD6"/>
<dbReference type="InterPro" id="IPR036188">
    <property type="entry name" value="FAD/NAD-bd_sf"/>
</dbReference>
<evidence type="ECO:0000313" key="7">
    <source>
        <dbReference type="EMBL" id="CAA9328676.1"/>
    </source>
</evidence>
<accession>A0A6J4LCD6</accession>
<dbReference type="EC" id="1.14.13.1" evidence="7"/>
<reference evidence="7" key="1">
    <citation type="submission" date="2020-02" db="EMBL/GenBank/DDBJ databases">
        <authorList>
            <person name="Meier V. D."/>
        </authorList>
    </citation>
    <scope>NUCLEOTIDE SEQUENCE</scope>
    <source>
        <strain evidence="7">AVDCRST_MAG90</strain>
    </source>
</reference>
<dbReference type="SUPFAM" id="SSF54373">
    <property type="entry name" value="FAD-linked reductases, C-terminal domain"/>
    <property type="match status" value="1"/>
</dbReference>
<dbReference type="GO" id="GO:0071949">
    <property type="term" value="F:FAD binding"/>
    <property type="evidence" value="ECO:0007669"/>
    <property type="project" value="InterPro"/>
</dbReference>
<evidence type="ECO:0000256" key="5">
    <source>
        <dbReference type="ARBA" id="ARBA00023033"/>
    </source>
</evidence>
<evidence type="ECO:0000256" key="2">
    <source>
        <dbReference type="ARBA" id="ARBA00022630"/>
    </source>
</evidence>
<dbReference type="Gene3D" id="3.50.50.60">
    <property type="entry name" value="FAD/NAD(P)-binding domain"/>
    <property type="match status" value="1"/>
</dbReference>
<evidence type="ECO:0000256" key="4">
    <source>
        <dbReference type="ARBA" id="ARBA00023002"/>
    </source>
</evidence>
<sequence>MSSRQAAIVGAGIGGLTAALALATRGWAVTVLERRTGFAEAGAGIQLSPNASHVLIGLGLGGALRRAASEPGRVVIRDLRSGGAIGEVALGPFVRERFEAPYYVIHRRELQTILLDAIRARPDIRLLLGRKVVAASDGPDGVALSLDRSAGADPLRPDVLIGADGVWSTLRHALGDQRAPVYAGYVAWRTTLPVAVAPDETLSRDTGLWLGAGGHVVHYPVEGGRRLNVVAFEKRATPVEGWAAPGDPQDLARIFARAAPALRALIAQPAEWRLWSLFDLPVKRMAQGRIALLGDAAHSVLPFLAQGGALAIEDAAVLAATLSAADAVPVALKAYEAQRLGRARRVQNAARRNGRIFHAGPLVAAARNLVIRRVGAHGMANRYAWIYGWTPP</sequence>
<organism evidence="7">
    <name type="scientific">uncultured Microvirga sp</name>
    <dbReference type="NCBI Taxonomy" id="412392"/>
    <lineage>
        <taxon>Bacteria</taxon>
        <taxon>Pseudomonadati</taxon>
        <taxon>Pseudomonadota</taxon>
        <taxon>Alphaproteobacteria</taxon>
        <taxon>Hyphomicrobiales</taxon>
        <taxon>Methylobacteriaceae</taxon>
        <taxon>Microvirga</taxon>
        <taxon>environmental samples</taxon>
    </lineage>
</organism>
<protein>
    <submittedName>
        <fullName evidence="7">Salicylate hydroxylase</fullName>
        <ecNumber evidence="7">1.14.13.1</ecNumber>
    </submittedName>
</protein>
<proteinExistence type="predicted"/>
<comment type="cofactor">
    <cofactor evidence="1">
        <name>FAD</name>
        <dbReference type="ChEBI" id="CHEBI:57692"/>
    </cofactor>
</comment>
<gene>
    <name evidence="7" type="ORF">AVDCRST_MAG90-1399</name>
</gene>